<dbReference type="PRINTS" id="PR00344">
    <property type="entry name" value="BCTRLSENSOR"/>
</dbReference>
<dbReference type="InterPro" id="IPR036890">
    <property type="entry name" value="HATPase_C_sf"/>
</dbReference>
<evidence type="ECO:0000256" key="4">
    <source>
        <dbReference type="ARBA" id="ARBA00022553"/>
    </source>
</evidence>
<keyword evidence="5" id="KW-0808">Transferase</keyword>
<feature type="transmembrane region" description="Helical" evidence="10">
    <location>
        <begin position="26"/>
        <end position="47"/>
    </location>
</feature>
<dbReference type="Gene3D" id="6.10.340.10">
    <property type="match status" value="1"/>
</dbReference>
<keyword evidence="7 13" id="KW-0418">Kinase</keyword>
<reference evidence="14" key="1">
    <citation type="journal article" date="2019" name="Int. J. Syst. Evol. Microbiol.">
        <title>The Global Catalogue of Microorganisms (GCM) 10K type strain sequencing project: providing services to taxonomists for standard genome sequencing and annotation.</title>
        <authorList>
            <consortium name="The Broad Institute Genomics Platform"/>
            <consortium name="The Broad Institute Genome Sequencing Center for Infectious Disease"/>
            <person name="Wu L."/>
            <person name="Ma J."/>
        </authorList>
    </citation>
    <scope>NUCLEOTIDE SEQUENCE [LARGE SCALE GENOMIC DNA]</scope>
    <source>
        <strain evidence="14">JCM 18459</strain>
    </source>
</reference>
<dbReference type="SMART" id="SM00304">
    <property type="entry name" value="HAMP"/>
    <property type="match status" value="1"/>
</dbReference>
<evidence type="ECO:0000256" key="2">
    <source>
        <dbReference type="ARBA" id="ARBA00004236"/>
    </source>
</evidence>
<name>A0ABP9P836_9ACTN</name>
<keyword evidence="8 10" id="KW-1133">Transmembrane helix</keyword>
<keyword evidence="4" id="KW-0597">Phosphoprotein</keyword>
<dbReference type="Gene3D" id="3.30.565.10">
    <property type="entry name" value="Histidine kinase-like ATPase, C-terminal domain"/>
    <property type="match status" value="1"/>
</dbReference>
<sequence>MTPAEADAGRGAASAWSLRRRVTTSIVVILGLLVVLIVLVVVSLLGAKSTGDEVIERWYPAVVASRGVLTASVNQETGVRGFAVGGDERLLDPYETYLVVEEDQRAELRELLAGDAELVALLDDLEGALDVWHTDVAEPVIAAARDGERGAAARSGSQAAKARFDAVRQAASALETVIDERRDDAAAARERAFTLVWYSVAFGIAVLLAAALVLWRGLRRSVLDPMDRLAAQTRLVAGGDLERRIEPTGPAEVVALAHDVDVMRERLADELARVERARAVLERRGAELARSNADLEQFAYVASHDLSEPLRKVTNFCQLLERQYADQLDDKARTYIGFMVDGARRMQVLITDLLAFSRVGRSNGELSEVDLEVKLERATSNLETAIAEAGATVTHGPLPQLPGDPTLLTALLQNLVGNAVKYRDPDRPQRVHVSAELDGASWVVTVDDEGIGIEPQYAERIFTIFQRLHLRGEYEGTGIGLALCRKIVDFHGGRIWLAEKDGPGARFRFTLPVTQAPVDEVDPDEPSLAAT</sequence>
<dbReference type="EC" id="2.7.13.3" evidence="3"/>
<evidence type="ECO:0000256" key="7">
    <source>
        <dbReference type="ARBA" id="ARBA00022777"/>
    </source>
</evidence>
<dbReference type="CDD" id="cd00082">
    <property type="entry name" value="HisKA"/>
    <property type="match status" value="1"/>
</dbReference>
<keyword evidence="6 10" id="KW-0812">Transmembrane</keyword>
<dbReference type="InterPro" id="IPR052162">
    <property type="entry name" value="Sensor_kinase/Photoreceptor"/>
</dbReference>
<dbReference type="EMBL" id="BAABKG010000001">
    <property type="protein sequence ID" value="GAA5141932.1"/>
    <property type="molecule type" value="Genomic_DNA"/>
</dbReference>
<dbReference type="InterPro" id="IPR003594">
    <property type="entry name" value="HATPase_dom"/>
</dbReference>
<comment type="subcellular location">
    <subcellularLocation>
        <location evidence="2">Cell membrane</location>
    </subcellularLocation>
</comment>
<evidence type="ECO:0000256" key="1">
    <source>
        <dbReference type="ARBA" id="ARBA00000085"/>
    </source>
</evidence>
<evidence type="ECO:0000259" key="11">
    <source>
        <dbReference type="PROSITE" id="PS50109"/>
    </source>
</evidence>
<dbReference type="InterPro" id="IPR007891">
    <property type="entry name" value="CHASE3"/>
</dbReference>
<dbReference type="PANTHER" id="PTHR43304">
    <property type="entry name" value="PHYTOCHROME-LIKE PROTEIN CPH1"/>
    <property type="match status" value="1"/>
</dbReference>
<proteinExistence type="predicted"/>
<dbReference type="SMART" id="SM00388">
    <property type="entry name" value="HisKA"/>
    <property type="match status" value="1"/>
</dbReference>
<dbReference type="SMART" id="SM00387">
    <property type="entry name" value="HATPase_c"/>
    <property type="match status" value="1"/>
</dbReference>
<evidence type="ECO:0000256" key="3">
    <source>
        <dbReference type="ARBA" id="ARBA00012438"/>
    </source>
</evidence>
<dbReference type="InterPro" id="IPR005467">
    <property type="entry name" value="His_kinase_dom"/>
</dbReference>
<dbReference type="GO" id="GO:0016301">
    <property type="term" value="F:kinase activity"/>
    <property type="evidence" value="ECO:0007669"/>
    <property type="project" value="UniProtKB-KW"/>
</dbReference>
<gene>
    <name evidence="13" type="ORF">GCM10023340_04520</name>
</gene>
<evidence type="ECO:0000256" key="5">
    <source>
        <dbReference type="ARBA" id="ARBA00022679"/>
    </source>
</evidence>
<dbReference type="Pfam" id="PF05227">
    <property type="entry name" value="CHASE3"/>
    <property type="match status" value="1"/>
</dbReference>
<evidence type="ECO:0000256" key="10">
    <source>
        <dbReference type="SAM" id="Phobius"/>
    </source>
</evidence>
<comment type="caution">
    <text evidence="13">The sequence shown here is derived from an EMBL/GenBank/DDBJ whole genome shotgun (WGS) entry which is preliminary data.</text>
</comment>
<feature type="transmembrane region" description="Helical" evidence="10">
    <location>
        <begin position="195"/>
        <end position="215"/>
    </location>
</feature>
<evidence type="ECO:0000313" key="14">
    <source>
        <dbReference type="Proteomes" id="UP001500221"/>
    </source>
</evidence>
<dbReference type="PROSITE" id="PS50885">
    <property type="entry name" value="HAMP"/>
    <property type="match status" value="1"/>
</dbReference>
<feature type="domain" description="HAMP" evidence="12">
    <location>
        <begin position="220"/>
        <end position="272"/>
    </location>
</feature>
<dbReference type="PANTHER" id="PTHR43304:SF1">
    <property type="entry name" value="PAC DOMAIN-CONTAINING PROTEIN"/>
    <property type="match status" value="1"/>
</dbReference>
<dbReference type="Proteomes" id="UP001500221">
    <property type="component" value="Unassembled WGS sequence"/>
</dbReference>
<feature type="domain" description="Histidine kinase" evidence="11">
    <location>
        <begin position="301"/>
        <end position="515"/>
    </location>
</feature>
<accession>A0ABP9P836</accession>
<dbReference type="SUPFAM" id="SSF158472">
    <property type="entry name" value="HAMP domain-like"/>
    <property type="match status" value="1"/>
</dbReference>
<protein>
    <recommendedName>
        <fullName evidence="3">histidine kinase</fullName>
        <ecNumber evidence="3">2.7.13.3</ecNumber>
    </recommendedName>
</protein>
<dbReference type="Pfam" id="PF00512">
    <property type="entry name" value="HisKA"/>
    <property type="match status" value="1"/>
</dbReference>
<dbReference type="RefSeq" id="WP_345454110.1">
    <property type="nucleotide sequence ID" value="NZ_BAABKG010000001.1"/>
</dbReference>
<dbReference type="InterPro" id="IPR036097">
    <property type="entry name" value="HisK_dim/P_sf"/>
</dbReference>
<comment type="catalytic activity">
    <reaction evidence="1">
        <text>ATP + protein L-histidine = ADP + protein N-phospho-L-histidine.</text>
        <dbReference type="EC" id="2.7.13.3"/>
    </reaction>
</comment>
<organism evidence="13 14">
    <name type="scientific">Nocardioides marinquilinus</name>
    <dbReference type="NCBI Taxonomy" id="1210400"/>
    <lineage>
        <taxon>Bacteria</taxon>
        <taxon>Bacillati</taxon>
        <taxon>Actinomycetota</taxon>
        <taxon>Actinomycetes</taxon>
        <taxon>Propionibacteriales</taxon>
        <taxon>Nocardioidaceae</taxon>
        <taxon>Nocardioides</taxon>
    </lineage>
</organism>
<dbReference type="PROSITE" id="PS50109">
    <property type="entry name" value="HIS_KIN"/>
    <property type="match status" value="1"/>
</dbReference>
<evidence type="ECO:0000256" key="8">
    <source>
        <dbReference type="ARBA" id="ARBA00022989"/>
    </source>
</evidence>
<dbReference type="Pfam" id="PF02518">
    <property type="entry name" value="HATPase_c"/>
    <property type="match status" value="1"/>
</dbReference>
<evidence type="ECO:0000256" key="6">
    <source>
        <dbReference type="ARBA" id="ARBA00022692"/>
    </source>
</evidence>
<evidence type="ECO:0000259" key="12">
    <source>
        <dbReference type="PROSITE" id="PS50885"/>
    </source>
</evidence>
<keyword evidence="9" id="KW-0902">Two-component regulatory system</keyword>
<dbReference type="Gene3D" id="1.10.287.130">
    <property type="match status" value="1"/>
</dbReference>
<evidence type="ECO:0000313" key="13">
    <source>
        <dbReference type="EMBL" id="GAA5141932.1"/>
    </source>
</evidence>
<dbReference type="InterPro" id="IPR003660">
    <property type="entry name" value="HAMP_dom"/>
</dbReference>
<dbReference type="SUPFAM" id="SSF55874">
    <property type="entry name" value="ATPase domain of HSP90 chaperone/DNA topoisomerase II/histidine kinase"/>
    <property type="match status" value="1"/>
</dbReference>
<keyword evidence="10" id="KW-0472">Membrane</keyword>
<dbReference type="InterPro" id="IPR003661">
    <property type="entry name" value="HisK_dim/P_dom"/>
</dbReference>
<dbReference type="Pfam" id="PF00672">
    <property type="entry name" value="HAMP"/>
    <property type="match status" value="1"/>
</dbReference>
<dbReference type="CDD" id="cd06225">
    <property type="entry name" value="HAMP"/>
    <property type="match status" value="1"/>
</dbReference>
<dbReference type="SUPFAM" id="SSF47384">
    <property type="entry name" value="Homodimeric domain of signal transducing histidine kinase"/>
    <property type="match status" value="1"/>
</dbReference>
<evidence type="ECO:0000256" key="9">
    <source>
        <dbReference type="ARBA" id="ARBA00023012"/>
    </source>
</evidence>
<keyword evidence="14" id="KW-1185">Reference proteome</keyword>
<dbReference type="InterPro" id="IPR004358">
    <property type="entry name" value="Sig_transdc_His_kin-like_C"/>
</dbReference>